<dbReference type="Gene3D" id="2.40.170.20">
    <property type="entry name" value="TonB-dependent receptor, beta-barrel domain"/>
    <property type="match status" value="1"/>
</dbReference>
<evidence type="ECO:0000256" key="1">
    <source>
        <dbReference type="ARBA" id="ARBA00004571"/>
    </source>
</evidence>
<evidence type="ECO:0000313" key="13">
    <source>
        <dbReference type="EMBL" id="KAA6300094.1"/>
    </source>
</evidence>
<evidence type="ECO:0000313" key="14">
    <source>
        <dbReference type="Proteomes" id="UP000324575"/>
    </source>
</evidence>
<keyword evidence="7" id="KW-0406">Ion transport</keyword>
<keyword evidence="6" id="KW-0408">Iron</keyword>
<dbReference type="EMBL" id="SNRX01000144">
    <property type="protein sequence ID" value="KAA6300094.1"/>
    <property type="molecule type" value="Genomic_DNA"/>
</dbReference>
<evidence type="ECO:0000256" key="4">
    <source>
        <dbReference type="ARBA" id="ARBA00022496"/>
    </source>
</evidence>
<evidence type="ECO:0000256" key="8">
    <source>
        <dbReference type="ARBA" id="ARBA00023077"/>
    </source>
</evidence>
<keyword evidence="4" id="KW-0410">Iron transport</keyword>
<evidence type="ECO:0000256" key="9">
    <source>
        <dbReference type="ARBA" id="ARBA00023136"/>
    </source>
</evidence>
<organism evidence="13 14">
    <name type="scientific">Candidatus Ordinivivax streblomastigis</name>
    <dbReference type="NCBI Taxonomy" id="2540710"/>
    <lineage>
        <taxon>Bacteria</taxon>
        <taxon>Pseudomonadati</taxon>
        <taxon>Bacteroidota</taxon>
        <taxon>Bacteroidia</taxon>
        <taxon>Bacteroidales</taxon>
        <taxon>Candidatus Ordinivivax</taxon>
    </lineage>
</organism>
<keyword evidence="13" id="KW-0675">Receptor</keyword>
<dbReference type="Proteomes" id="UP000324575">
    <property type="component" value="Unassembled WGS sequence"/>
</dbReference>
<dbReference type="SUPFAM" id="SSF56935">
    <property type="entry name" value="Porins"/>
    <property type="match status" value="1"/>
</dbReference>
<keyword evidence="11" id="KW-0732">Signal</keyword>
<sequence>MLFFSRKMNLLSILFIVPFQVAQPADTAKIYEIPAVTVQAPLKHNGVFSEQPVAVTSLTMENMESNRIGESKNLSLTVPNLLFADYGSKMTGSIYIRGIGARMDQPAMGLYVDNVPVLNKNNYDFDYFDVRSMDVLRGPQGTLYGRNTIGGVIDVHTLSPFDYQGTRFNAEYGNGNTSKVRTSTYHRPTDNFAFSIAFNHHYSDGFFTNEYDGSPADRILNESGRLKIQAKLSPQWIMENVFHANYVKQNGFAYSLYNKDADYSINHNDPCSYDRFNLTNGLTFRYKDDKIRFSSTTSFQYTDDDMTLDQDFRLASLFTLRQLQQENAVTQEFVVRPAEGKAWQWISGVFGFYRNIGLDAPVTFKRDGIDELILANANAGIHTVFPEADLQIREEQFPIESHFKLPAFGMSLYHQSDMKAGRWKFVAGIRFDYERTAIRYSNFA</sequence>
<feature type="domain" description="TonB-dependent receptor plug" evidence="12">
    <location>
        <begin position="50"/>
        <end position="152"/>
    </location>
</feature>
<keyword evidence="3" id="KW-1134">Transmembrane beta strand</keyword>
<dbReference type="GO" id="GO:0006826">
    <property type="term" value="P:iron ion transport"/>
    <property type="evidence" value="ECO:0007669"/>
    <property type="project" value="UniProtKB-KW"/>
</dbReference>
<dbReference type="AlphaFoldDB" id="A0A5M8NXA6"/>
<keyword evidence="8" id="KW-0798">TonB box</keyword>
<feature type="non-terminal residue" evidence="13">
    <location>
        <position position="444"/>
    </location>
</feature>
<dbReference type="Pfam" id="PF07715">
    <property type="entry name" value="Plug"/>
    <property type="match status" value="1"/>
</dbReference>
<proteinExistence type="predicted"/>
<dbReference type="InterPro" id="IPR036942">
    <property type="entry name" value="Beta-barrel_TonB_sf"/>
</dbReference>
<evidence type="ECO:0000256" key="6">
    <source>
        <dbReference type="ARBA" id="ARBA00023004"/>
    </source>
</evidence>
<dbReference type="InterPro" id="IPR012910">
    <property type="entry name" value="Plug_dom"/>
</dbReference>
<evidence type="ECO:0000256" key="11">
    <source>
        <dbReference type="SAM" id="SignalP"/>
    </source>
</evidence>
<gene>
    <name evidence="13" type="ORF">EZS26_003768</name>
</gene>
<evidence type="ECO:0000256" key="7">
    <source>
        <dbReference type="ARBA" id="ARBA00023065"/>
    </source>
</evidence>
<protein>
    <submittedName>
        <fullName evidence="13">Pesticin receptor</fullName>
    </submittedName>
</protein>
<keyword evidence="5" id="KW-0812">Transmembrane</keyword>
<keyword evidence="2" id="KW-0813">Transport</keyword>
<feature type="chain" id="PRO_5024403938" evidence="11">
    <location>
        <begin position="25"/>
        <end position="444"/>
    </location>
</feature>
<dbReference type="PANTHER" id="PTHR32552">
    <property type="entry name" value="FERRICHROME IRON RECEPTOR-RELATED"/>
    <property type="match status" value="1"/>
</dbReference>
<evidence type="ECO:0000256" key="10">
    <source>
        <dbReference type="ARBA" id="ARBA00023237"/>
    </source>
</evidence>
<evidence type="ECO:0000259" key="12">
    <source>
        <dbReference type="Pfam" id="PF07715"/>
    </source>
</evidence>
<comment type="caution">
    <text evidence="13">The sequence shown here is derived from an EMBL/GenBank/DDBJ whole genome shotgun (WGS) entry which is preliminary data.</text>
</comment>
<evidence type="ECO:0000256" key="5">
    <source>
        <dbReference type="ARBA" id="ARBA00022692"/>
    </source>
</evidence>
<accession>A0A5M8NXA6</accession>
<keyword evidence="10" id="KW-0998">Cell outer membrane</keyword>
<dbReference type="GO" id="GO:0009279">
    <property type="term" value="C:cell outer membrane"/>
    <property type="evidence" value="ECO:0007669"/>
    <property type="project" value="UniProtKB-SubCell"/>
</dbReference>
<reference evidence="13 14" key="1">
    <citation type="submission" date="2019-03" db="EMBL/GenBank/DDBJ databases">
        <title>Single cell metagenomics reveals metabolic interactions within the superorganism composed of flagellate Streblomastix strix and complex community of Bacteroidetes bacteria on its surface.</title>
        <authorList>
            <person name="Treitli S.C."/>
            <person name="Kolisko M."/>
            <person name="Husnik F."/>
            <person name="Keeling P."/>
            <person name="Hampl V."/>
        </authorList>
    </citation>
    <scope>NUCLEOTIDE SEQUENCE [LARGE SCALE GENOMIC DNA]</scope>
    <source>
        <strain evidence="13">St1</strain>
    </source>
</reference>
<name>A0A5M8NXA6_9BACT</name>
<evidence type="ECO:0000256" key="2">
    <source>
        <dbReference type="ARBA" id="ARBA00022448"/>
    </source>
</evidence>
<feature type="signal peptide" evidence="11">
    <location>
        <begin position="1"/>
        <end position="24"/>
    </location>
</feature>
<dbReference type="InterPro" id="IPR039426">
    <property type="entry name" value="TonB-dep_rcpt-like"/>
</dbReference>
<comment type="subcellular location">
    <subcellularLocation>
        <location evidence="1">Cell outer membrane</location>
        <topology evidence="1">Multi-pass membrane protein</topology>
    </subcellularLocation>
</comment>
<dbReference type="PANTHER" id="PTHR32552:SF81">
    <property type="entry name" value="TONB-DEPENDENT OUTER MEMBRANE RECEPTOR"/>
    <property type="match status" value="1"/>
</dbReference>
<evidence type="ECO:0000256" key="3">
    <source>
        <dbReference type="ARBA" id="ARBA00022452"/>
    </source>
</evidence>
<keyword evidence="9" id="KW-0472">Membrane</keyword>